<organism evidence="1 2">
    <name type="scientific">Nocardia nova SH22a</name>
    <dbReference type="NCBI Taxonomy" id="1415166"/>
    <lineage>
        <taxon>Bacteria</taxon>
        <taxon>Bacillati</taxon>
        <taxon>Actinomycetota</taxon>
        <taxon>Actinomycetes</taxon>
        <taxon>Mycobacteriales</taxon>
        <taxon>Nocardiaceae</taxon>
        <taxon>Nocardia</taxon>
    </lineage>
</organism>
<dbReference type="SUPFAM" id="SSF55961">
    <property type="entry name" value="Bet v1-like"/>
    <property type="match status" value="1"/>
</dbReference>
<keyword evidence="2" id="KW-1185">Reference proteome</keyword>
<dbReference type="STRING" id="1415166.NONO_c35450"/>
<evidence type="ECO:0000313" key="2">
    <source>
        <dbReference type="Proteomes" id="UP000019150"/>
    </source>
</evidence>
<dbReference type="EMBL" id="CP006850">
    <property type="protein sequence ID" value="AHH18332.1"/>
    <property type="molecule type" value="Genomic_DNA"/>
</dbReference>
<dbReference type="eggNOG" id="COG3832">
    <property type="taxonomic scope" value="Bacteria"/>
</dbReference>
<accession>W5TGI7</accession>
<sequence>MVDVRMRIPGSIDRVFAVLADGWSYGHWVVGSTHMRDVDDGWPAVGTRIHHSVGAWPITTEQATTVIAVDPPNSLELEAQLWPLGPTMLRRADEALPLAALAVGAGIVTLEPEHALADGVGGLLRHCSAPDA</sequence>
<dbReference type="CDD" id="cd07812">
    <property type="entry name" value="SRPBCC"/>
    <property type="match status" value="1"/>
</dbReference>
<dbReference type="InterPro" id="IPR023393">
    <property type="entry name" value="START-like_dom_sf"/>
</dbReference>
<reference evidence="1 2" key="1">
    <citation type="journal article" date="2014" name="Appl. Environ. Microbiol.">
        <title>Insights into the Microbial Degradation of Rubber and Gutta-Percha by Analysis of the Complete Genome of Nocardia nova SH22a.</title>
        <authorList>
            <person name="Luo Q."/>
            <person name="Hiessl S."/>
            <person name="Poehlein A."/>
            <person name="Daniel R."/>
            <person name="Steinbuchel A."/>
        </authorList>
    </citation>
    <scope>NUCLEOTIDE SEQUENCE [LARGE SCALE GENOMIC DNA]</scope>
    <source>
        <strain evidence="1">SH22a</strain>
    </source>
</reference>
<protein>
    <recommendedName>
        <fullName evidence="3">Polyketide cyclase</fullName>
    </recommendedName>
</protein>
<dbReference type="HOGENOM" id="CLU_124276_0_0_11"/>
<proteinExistence type="predicted"/>
<name>W5TGI7_9NOCA</name>
<dbReference type="OrthoDB" id="4483486at2"/>
<dbReference type="PATRIC" id="fig|1415166.3.peg.3635"/>
<evidence type="ECO:0008006" key="3">
    <source>
        <dbReference type="Google" id="ProtNLM"/>
    </source>
</evidence>
<dbReference type="Gene3D" id="3.30.530.20">
    <property type="match status" value="1"/>
</dbReference>
<dbReference type="KEGG" id="nno:NONO_c35450"/>
<evidence type="ECO:0000313" key="1">
    <source>
        <dbReference type="EMBL" id="AHH18332.1"/>
    </source>
</evidence>
<dbReference type="Proteomes" id="UP000019150">
    <property type="component" value="Chromosome"/>
</dbReference>
<dbReference type="AlphaFoldDB" id="W5TGI7"/>
<dbReference type="RefSeq" id="WP_025349769.1">
    <property type="nucleotide sequence ID" value="NZ_CP006850.1"/>
</dbReference>
<gene>
    <name evidence="1" type="ORF">NONO_c35450</name>
</gene>